<evidence type="ECO:0000256" key="1">
    <source>
        <dbReference type="ARBA" id="ARBA00006484"/>
    </source>
</evidence>
<dbReference type="Proteomes" id="UP001352223">
    <property type="component" value="Unassembled WGS sequence"/>
</dbReference>
<dbReference type="Gene3D" id="3.40.50.720">
    <property type="entry name" value="NAD(P)-binding Rossmann-like Domain"/>
    <property type="match status" value="1"/>
</dbReference>
<name>A0ABU6C502_9ACTN</name>
<protein>
    <submittedName>
        <fullName evidence="3">SDR family oxidoreductase</fullName>
    </submittedName>
</protein>
<dbReference type="PROSITE" id="PS00061">
    <property type="entry name" value="ADH_SHORT"/>
    <property type="match status" value="1"/>
</dbReference>
<feature type="domain" description="Ketoreductase" evidence="2">
    <location>
        <begin position="2"/>
        <end position="183"/>
    </location>
</feature>
<sequence>MTGGSRGIGAATALRLARDGHDIALSYVHDEGAAARVADAVLAAGARCTVLRADTSQEADVERMFDEAVDRIGPLTGLVNNAGVTSALGPLAEASTEDLRRVVDVNVLGVLLCCRRAARDMSAAGAGAIVNLSSAAATLGSPGDYVHYAASKAAVDTLTLGLAKELGPAGVRVNAVAPGIIDTEIHAASGAPDRAAQAGPGIPLRRPGSADEVAAAIAWLLSDDAAYTTGTVVRVAGGR</sequence>
<evidence type="ECO:0000259" key="2">
    <source>
        <dbReference type="SMART" id="SM00822"/>
    </source>
</evidence>
<organism evidence="3 4">
    <name type="scientific">Streptomyces kunmingensis</name>
    <dbReference type="NCBI Taxonomy" id="68225"/>
    <lineage>
        <taxon>Bacteria</taxon>
        <taxon>Bacillati</taxon>
        <taxon>Actinomycetota</taxon>
        <taxon>Actinomycetes</taxon>
        <taxon>Kitasatosporales</taxon>
        <taxon>Streptomycetaceae</taxon>
        <taxon>Streptomyces</taxon>
    </lineage>
</organism>
<gene>
    <name evidence="3" type="ORF">OKJ48_05970</name>
</gene>
<dbReference type="InterPro" id="IPR020904">
    <property type="entry name" value="Sc_DH/Rdtase_CS"/>
</dbReference>
<dbReference type="InterPro" id="IPR057326">
    <property type="entry name" value="KR_dom"/>
</dbReference>
<dbReference type="EMBL" id="JAOZYB010000025">
    <property type="protein sequence ID" value="MEB3959798.1"/>
    <property type="molecule type" value="Genomic_DNA"/>
</dbReference>
<dbReference type="PANTHER" id="PTHR42760:SF40">
    <property type="entry name" value="3-OXOACYL-[ACYL-CARRIER-PROTEIN] REDUCTASE, CHLOROPLASTIC"/>
    <property type="match status" value="1"/>
</dbReference>
<keyword evidence="4" id="KW-1185">Reference proteome</keyword>
<dbReference type="PRINTS" id="PR00080">
    <property type="entry name" value="SDRFAMILY"/>
</dbReference>
<comment type="caution">
    <text evidence="3">The sequence shown here is derived from an EMBL/GenBank/DDBJ whole genome shotgun (WGS) entry which is preliminary data.</text>
</comment>
<comment type="similarity">
    <text evidence="1">Belongs to the short-chain dehydrogenases/reductases (SDR) family.</text>
</comment>
<proteinExistence type="inferred from homology"/>
<evidence type="ECO:0000313" key="3">
    <source>
        <dbReference type="EMBL" id="MEB3959798.1"/>
    </source>
</evidence>
<dbReference type="RefSeq" id="WP_324766780.1">
    <property type="nucleotide sequence ID" value="NZ_BAAATS010000040.1"/>
</dbReference>
<accession>A0ABU6C502</accession>
<evidence type="ECO:0000313" key="4">
    <source>
        <dbReference type="Proteomes" id="UP001352223"/>
    </source>
</evidence>
<dbReference type="InterPro" id="IPR036291">
    <property type="entry name" value="NAD(P)-bd_dom_sf"/>
</dbReference>
<dbReference type="InterPro" id="IPR002347">
    <property type="entry name" value="SDR_fam"/>
</dbReference>
<dbReference type="CDD" id="cd05233">
    <property type="entry name" value="SDR_c"/>
    <property type="match status" value="1"/>
</dbReference>
<dbReference type="Pfam" id="PF13561">
    <property type="entry name" value="adh_short_C2"/>
    <property type="match status" value="1"/>
</dbReference>
<reference evidence="3 4" key="1">
    <citation type="submission" date="2022-10" db="EMBL/GenBank/DDBJ databases">
        <authorList>
            <person name="Xie J."/>
            <person name="Shen N."/>
        </authorList>
    </citation>
    <scope>NUCLEOTIDE SEQUENCE [LARGE SCALE GENOMIC DNA]</scope>
    <source>
        <strain evidence="3 4">DSM 41681</strain>
    </source>
</reference>
<dbReference type="PANTHER" id="PTHR42760">
    <property type="entry name" value="SHORT-CHAIN DEHYDROGENASES/REDUCTASES FAMILY MEMBER"/>
    <property type="match status" value="1"/>
</dbReference>
<dbReference type="SUPFAM" id="SSF51735">
    <property type="entry name" value="NAD(P)-binding Rossmann-fold domains"/>
    <property type="match status" value="1"/>
</dbReference>
<dbReference type="PRINTS" id="PR00081">
    <property type="entry name" value="GDHRDH"/>
</dbReference>
<dbReference type="SMART" id="SM00822">
    <property type="entry name" value="PKS_KR"/>
    <property type="match status" value="1"/>
</dbReference>